<proteinExistence type="predicted"/>
<dbReference type="VEuPathDB" id="FungiDB:JI435_422570"/>
<keyword evidence="2" id="KW-1185">Reference proteome</keyword>
<evidence type="ECO:0000313" key="2">
    <source>
        <dbReference type="Proteomes" id="UP000663193"/>
    </source>
</evidence>
<reference evidence="2" key="1">
    <citation type="journal article" date="2021" name="BMC Genomics">
        <title>Chromosome-level genome assembly and manually-curated proteome of model necrotroph Parastagonospora nodorum Sn15 reveals a genome-wide trove of candidate effector homologs, and redundancy of virulence-related functions within an accessory chromosome.</title>
        <authorList>
            <person name="Bertazzoni S."/>
            <person name="Jones D.A.B."/>
            <person name="Phan H.T."/>
            <person name="Tan K.-C."/>
            <person name="Hane J.K."/>
        </authorList>
    </citation>
    <scope>NUCLEOTIDE SEQUENCE [LARGE SCALE GENOMIC DNA]</scope>
    <source>
        <strain evidence="2">SN15 / ATCC MYA-4574 / FGSC 10173)</strain>
    </source>
</reference>
<accession>A0A7U2NPD5</accession>
<name>A0A7U2NPD5_PHANO</name>
<evidence type="ECO:0000313" key="1">
    <source>
        <dbReference type="EMBL" id="QRD05626.1"/>
    </source>
</evidence>
<dbReference type="AlphaFoldDB" id="A0A7U2NPD5"/>
<dbReference type="Proteomes" id="UP000663193">
    <property type="component" value="Chromosome 19"/>
</dbReference>
<organism evidence="1 2">
    <name type="scientific">Phaeosphaeria nodorum (strain SN15 / ATCC MYA-4574 / FGSC 10173)</name>
    <name type="common">Glume blotch fungus</name>
    <name type="synonym">Parastagonospora nodorum</name>
    <dbReference type="NCBI Taxonomy" id="321614"/>
    <lineage>
        <taxon>Eukaryota</taxon>
        <taxon>Fungi</taxon>
        <taxon>Dikarya</taxon>
        <taxon>Ascomycota</taxon>
        <taxon>Pezizomycotina</taxon>
        <taxon>Dothideomycetes</taxon>
        <taxon>Pleosporomycetidae</taxon>
        <taxon>Pleosporales</taxon>
        <taxon>Pleosporineae</taxon>
        <taxon>Phaeosphaeriaceae</taxon>
        <taxon>Parastagonospora</taxon>
    </lineage>
</organism>
<dbReference type="EMBL" id="CP069041">
    <property type="protein sequence ID" value="QRD05626.1"/>
    <property type="molecule type" value="Genomic_DNA"/>
</dbReference>
<sequence length="16" mass="1605">MSPSIVTSLVSSIGRA</sequence>
<gene>
    <name evidence="1" type="ORF">JI435_422570</name>
</gene>
<protein>
    <submittedName>
        <fullName evidence="1">Uncharacterized protein</fullName>
    </submittedName>
</protein>